<feature type="region of interest" description="Disordered" evidence="1">
    <location>
        <begin position="1"/>
        <end position="60"/>
    </location>
</feature>
<reference evidence="2 3" key="2">
    <citation type="submission" date="2018-04" db="EMBL/GenBank/DDBJ databases">
        <title>OglaRS2 (Oryza glaberrima Reference Sequence Version 2).</title>
        <authorList>
            <person name="Zhang J."/>
            <person name="Kudrna D."/>
            <person name="Lee S."/>
            <person name="Talag J."/>
            <person name="Rajasekar S."/>
            <person name="Wing R.A."/>
        </authorList>
    </citation>
    <scope>NUCLEOTIDE SEQUENCE [LARGE SCALE GENOMIC DNA]</scope>
    <source>
        <strain evidence="2 3">cv. IRGC 96717</strain>
    </source>
</reference>
<evidence type="ECO:0000313" key="3">
    <source>
        <dbReference type="Proteomes" id="UP000007306"/>
    </source>
</evidence>
<keyword evidence="3" id="KW-1185">Reference proteome</keyword>
<sequence>MREKGERHRACDLRVGPSKRPGRWRRRRHGRRGGRCHTGELEDEDPSRSEVSDLNGIAPAVDDPRKHALVLAVLELHHPAAAHDSRARLLHARARSRFDVASPEEPSLRWGWRWRGGSRAPRR</sequence>
<evidence type="ECO:0000256" key="1">
    <source>
        <dbReference type="SAM" id="MobiDB-lite"/>
    </source>
</evidence>
<dbReference type="Gramene" id="ORGLA01G0331100.1">
    <property type="protein sequence ID" value="ORGLA01G0331100.1"/>
    <property type="gene ID" value="ORGLA01G0331100"/>
</dbReference>
<name>I1NTX1_ORYGL</name>
<organism evidence="2 3">
    <name type="scientific">Oryza glaberrima</name>
    <name type="common">African rice</name>
    <dbReference type="NCBI Taxonomy" id="4538"/>
    <lineage>
        <taxon>Eukaryota</taxon>
        <taxon>Viridiplantae</taxon>
        <taxon>Streptophyta</taxon>
        <taxon>Embryophyta</taxon>
        <taxon>Tracheophyta</taxon>
        <taxon>Spermatophyta</taxon>
        <taxon>Magnoliopsida</taxon>
        <taxon>Liliopsida</taxon>
        <taxon>Poales</taxon>
        <taxon>Poaceae</taxon>
        <taxon>BOP clade</taxon>
        <taxon>Oryzoideae</taxon>
        <taxon>Oryzeae</taxon>
        <taxon>Oryzinae</taxon>
        <taxon>Oryza</taxon>
    </lineage>
</organism>
<feature type="compositionally biased region" description="Basic and acidic residues" evidence="1">
    <location>
        <begin position="1"/>
        <end position="12"/>
    </location>
</feature>
<evidence type="ECO:0000313" key="2">
    <source>
        <dbReference type="EnsemblPlants" id="ORGLA01G0331100.1"/>
    </source>
</evidence>
<dbReference type="AlphaFoldDB" id="I1NTX1"/>
<feature type="compositionally biased region" description="Basic residues" evidence="1">
    <location>
        <begin position="20"/>
        <end position="35"/>
    </location>
</feature>
<proteinExistence type="predicted"/>
<dbReference type="HOGENOM" id="CLU_2018820_0_0_1"/>
<accession>I1NTX1</accession>
<dbReference type="Proteomes" id="UP000007306">
    <property type="component" value="Chromosome 1"/>
</dbReference>
<dbReference type="EnsemblPlants" id="ORGLA01G0331100.1">
    <property type="protein sequence ID" value="ORGLA01G0331100.1"/>
    <property type="gene ID" value="ORGLA01G0331100"/>
</dbReference>
<protein>
    <submittedName>
        <fullName evidence="2">Uncharacterized protein</fullName>
    </submittedName>
</protein>
<reference evidence="2" key="1">
    <citation type="submission" date="2015-06" db="UniProtKB">
        <authorList>
            <consortium name="EnsemblPlants"/>
        </authorList>
    </citation>
    <scope>IDENTIFICATION</scope>
</reference>